<reference evidence="3" key="1">
    <citation type="submission" date="2022-11" db="UniProtKB">
        <authorList>
            <consortium name="WormBaseParasite"/>
        </authorList>
    </citation>
    <scope>IDENTIFICATION</scope>
</reference>
<dbReference type="Gene3D" id="3.10.20.90">
    <property type="entry name" value="Phosphatidylinositol 3-kinase Catalytic Subunit, Chain A, domain 1"/>
    <property type="match status" value="2"/>
</dbReference>
<dbReference type="PROSITE" id="PS50003">
    <property type="entry name" value="PH_DOMAIN"/>
    <property type="match status" value="1"/>
</dbReference>
<dbReference type="GO" id="GO:0007229">
    <property type="term" value="P:integrin-mediated signaling pathway"/>
    <property type="evidence" value="ECO:0007669"/>
    <property type="project" value="InterPro"/>
</dbReference>
<dbReference type="CDD" id="cd17095">
    <property type="entry name" value="FERM_F0_kindlins"/>
    <property type="match status" value="1"/>
</dbReference>
<dbReference type="InterPro" id="IPR037843">
    <property type="entry name" value="Kindlin/fermitin"/>
</dbReference>
<dbReference type="InterPro" id="IPR035963">
    <property type="entry name" value="FERM_2"/>
</dbReference>
<dbReference type="Pfam" id="PF00169">
    <property type="entry name" value="PH"/>
    <property type="match status" value="1"/>
</dbReference>
<dbReference type="AlphaFoldDB" id="A0A915D7Z3"/>
<dbReference type="InterPro" id="IPR019748">
    <property type="entry name" value="FERM_central"/>
</dbReference>
<dbReference type="InterPro" id="IPR011993">
    <property type="entry name" value="PH-like_dom_sf"/>
</dbReference>
<dbReference type="SMART" id="SM00233">
    <property type="entry name" value="PH"/>
    <property type="match status" value="1"/>
</dbReference>
<dbReference type="PANTHER" id="PTHR16160">
    <property type="entry name" value="FERMITIN 2-RELATED"/>
    <property type="match status" value="1"/>
</dbReference>
<dbReference type="InterPro" id="IPR001849">
    <property type="entry name" value="PH_domain"/>
</dbReference>
<keyword evidence="2" id="KW-1185">Reference proteome</keyword>
<protein>
    <submittedName>
        <fullName evidence="3">PH domain-containing protein</fullName>
    </submittedName>
</protein>
<dbReference type="Proteomes" id="UP000887574">
    <property type="component" value="Unplaced"/>
</dbReference>
<dbReference type="SUPFAM" id="SSF47031">
    <property type="entry name" value="Second domain of FERM"/>
    <property type="match status" value="1"/>
</dbReference>
<dbReference type="InterPro" id="IPR040790">
    <property type="entry name" value="Kindlin_2_N"/>
</dbReference>
<sequence length="467" mass="53936">MAHLIQDGFEVNDHSWKLGIFVTDITISKEIYVRGDRTIGNMMMDLVNEIGETQDWSDHALWWPDRRKWLKHTRSTIDQVGVTAATYLEFTPMHKFSRVQLPDLQVVDARLDYSIPVLKVTQELCRELAIRHPEELSLKRDIPADQLRKGANIESEAQIQPYIKPGEESVVFAFLICLSWSWPYFQCLRNWNFAKNWYTTKRHEPGPAAYREAVGRTPEPGFSEGLDDDQFDETLIHSPRIVVGKDAFRPQNYQEKAALNRGWLDSSRSLMEQGISEGRQYCCASMRINQLYEQAKWSILLEEIEHTEEEASLFAALQLQASLQRNTPERESPERDEVDVLLDELEHNLDAAATQTRRDLTHTEKLAFKNFKRAYFTFRDLYLSYYNSAQESNGPPLGHYPLKGCEVGQDLSVSQGKFHIKLQVPTSEGMTELILKCDTEHQFSKWMAACRLASRGKTWLIPATIMK</sequence>
<dbReference type="SMART" id="SM00295">
    <property type="entry name" value="B41"/>
    <property type="match status" value="1"/>
</dbReference>
<feature type="domain" description="PH" evidence="1">
    <location>
        <begin position="359"/>
        <end position="455"/>
    </location>
</feature>
<evidence type="ECO:0000313" key="2">
    <source>
        <dbReference type="Proteomes" id="UP000887574"/>
    </source>
</evidence>
<evidence type="ECO:0000259" key="1">
    <source>
        <dbReference type="PROSITE" id="PS50003"/>
    </source>
</evidence>
<proteinExistence type="predicted"/>
<organism evidence="2 3">
    <name type="scientific">Ditylenchus dipsaci</name>
    <dbReference type="NCBI Taxonomy" id="166011"/>
    <lineage>
        <taxon>Eukaryota</taxon>
        <taxon>Metazoa</taxon>
        <taxon>Ecdysozoa</taxon>
        <taxon>Nematoda</taxon>
        <taxon>Chromadorea</taxon>
        <taxon>Rhabditida</taxon>
        <taxon>Tylenchina</taxon>
        <taxon>Tylenchomorpha</taxon>
        <taxon>Sphaerularioidea</taxon>
        <taxon>Anguinidae</taxon>
        <taxon>Anguininae</taxon>
        <taxon>Ditylenchus</taxon>
    </lineage>
</organism>
<dbReference type="PANTHER" id="PTHR16160:SF13">
    <property type="entry name" value="FERMITIN 2-RELATED"/>
    <property type="match status" value="1"/>
</dbReference>
<dbReference type="WBParaSite" id="jg16499">
    <property type="protein sequence ID" value="jg16499"/>
    <property type="gene ID" value="jg16499"/>
</dbReference>
<evidence type="ECO:0000313" key="3">
    <source>
        <dbReference type="WBParaSite" id="jg16499"/>
    </source>
</evidence>
<dbReference type="Pfam" id="PF18124">
    <property type="entry name" value="Kindlin_2_N"/>
    <property type="match status" value="1"/>
</dbReference>
<accession>A0A915D7Z3</accession>
<dbReference type="GO" id="GO:0007160">
    <property type="term" value="P:cell-matrix adhesion"/>
    <property type="evidence" value="ECO:0007669"/>
    <property type="project" value="TreeGrafter"/>
</dbReference>
<dbReference type="Gene3D" id="2.30.29.30">
    <property type="entry name" value="Pleckstrin-homology domain (PH domain)/Phosphotyrosine-binding domain (PTB)"/>
    <property type="match status" value="1"/>
</dbReference>
<dbReference type="InterPro" id="IPR019749">
    <property type="entry name" value="Band_41_domain"/>
</dbReference>
<dbReference type="GO" id="GO:0005178">
    <property type="term" value="F:integrin binding"/>
    <property type="evidence" value="ECO:0007669"/>
    <property type="project" value="TreeGrafter"/>
</dbReference>
<dbReference type="SUPFAM" id="SSF50729">
    <property type="entry name" value="PH domain-like"/>
    <property type="match status" value="1"/>
</dbReference>
<dbReference type="GO" id="GO:0030055">
    <property type="term" value="C:cell-substrate junction"/>
    <property type="evidence" value="ECO:0007669"/>
    <property type="project" value="TreeGrafter"/>
</dbReference>
<dbReference type="Pfam" id="PF00373">
    <property type="entry name" value="FERM_M"/>
    <property type="match status" value="1"/>
</dbReference>
<name>A0A915D7Z3_9BILA</name>